<feature type="transmembrane region" description="Helical" evidence="2">
    <location>
        <begin position="33"/>
        <end position="55"/>
    </location>
</feature>
<accession>A0AAI9N2L0</accession>
<dbReference type="AlphaFoldDB" id="A0AAI9N2L0"/>
<dbReference type="Proteomes" id="UP000006772">
    <property type="component" value="Unassembled WGS sequence"/>
</dbReference>
<keyword evidence="2" id="KW-1133">Transmembrane helix</keyword>
<proteinExistence type="predicted"/>
<protein>
    <submittedName>
        <fullName evidence="3">Uncharacterized protein</fullName>
    </submittedName>
</protein>
<feature type="region of interest" description="Disordered" evidence="1">
    <location>
        <begin position="1"/>
        <end position="26"/>
    </location>
</feature>
<gene>
    <name evidence="3" type="ORF">HFRIS_017137</name>
</gene>
<keyword evidence="2" id="KW-0812">Transmembrane</keyword>
<name>A0AAI9N2L0_9BURK</name>
<evidence type="ECO:0000313" key="4">
    <source>
        <dbReference type="Proteomes" id="UP000006772"/>
    </source>
</evidence>
<keyword evidence="2" id="KW-0472">Membrane</keyword>
<evidence type="ECO:0000313" key="3">
    <source>
        <dbReference type="EMBL" id="EOA03515.1"/>
    </source>
</evidence>
<reference evidence="3 4" key="1">
    <citation type="journal article" date="2013" name="Front. Microbiol.">
        <title>The genome of the endophytic bacterium H. frisingense GSF30(T) identifies diverse strategies in the Herbaspirillum genus to interact with plants.</title>
        <authorList>
            <person name="Straub D."/>
            <person name="Rothballer M."/>
            <person name="Hartmann A."/>
            <person name="Ludewig U."/>
        </authorList>
    </citation>
    <scope>NUCLEOTIDE SEQUENCE [LARGE SCALE GENOMIC DNA]</scope>
    <source>
        <strain evidence="3 4">GSF30</strain>
    </source>
</reference>
<feature type="compositionally biased region" description="Basic and acidic residues" evidence="1">
    <location>
        <begin position="1"/>
        <end position="19"/>
    </location>
</feature>
<organism evidence="3 4">
    <name type="scientific">Herbaspirillum frisingense GSF30</name>
    <dbReference type="NCBI Taxonomy" id="864073"/>
    <lineage>
        <taxon>Bacteria</taxon>
        <taxon>Pseudomonadati</taxon>
        <taxon>Pseudomonadota</taxon>
        <taxon>Betaproteobacteria</taxon>
        <taxon>Burkholderiales</taxon>
        <taxon>Oxalobacteraceae</taxon>
        <taxon>Herbaspirillum</taxon>
    </lineage>
</organism>
<sequence length="56" mass="6068">MDQPRHDPGSRNPMDHPPEQDSGADGSPKFGRLLAVLICAVLLIVVITFASEAYFS</sequence>
<evidence type="ECO:0000256" key="2">
    <source>
        <dbReference type="SAM" id="Phobius"/>
    </source>
</evidence>
<dbReference type="RefSeq" id="WP_006464678.1">
    <property type="nucleotide sequence ID" value="NZ_AEEC02000026.1"/>
</dbReference>
<comment type="caution">
    <text evidence="3">The sequence shown here is derived from an EMBL/GenBank/DDBJ whole genome shotgun (WGS) entry which is preliminary data.</text>
</comment>
<evidence type="ECO:0000256" key="1">
    <source>
        <dbReference type="SAM" id="MobiDB-lite"/>
    </source>
</evidence>
<dbReference type="EMBL" id="AEEC02000026">
    <property type="protein sequence ID" value="EOA03515.1"/>
    <property type="molecule type" value="Genomic_DNA"/>
</dbReference>